<feature type="signal peptide" evidence="7">
    <location>
        <begin position="1"/>
        <end position="35"/>
    </location>
</feature>
<feature type="region of interest" description="Disordered" evidence="5">
    <location>
        <begin position="147"/>
        <end position="215"/>
    </location>
</feature>
<evidence type="ECO:0000256" key="7">
    <source>
        <dbReference type="SAM" id="SignalP"/>
    </source>
</evidence>
<accession>A0ABW2ZMZ4</accession>
<evidence type="ECO:0000256" key="4">
    <source>
        <dbReference type="ARBA" id="ARBA00023088"/>
    </source>
</evidence>
<dbReference type="Proteomes" id="UP001597042">
    <property type="component" value="Unassembled WGS sequence"/>
</dbReference>
<protein>
    <submittedName>
        <fullName evidence="9">LPXTG cell wall anchor domain-containing protein</fullName>
    </submittedName>
</protein>
<evidence type="ECO:0000259" key="8">
    <source>
        <dbReference type="PROSITE" id="PS50847"/>
    </source>
</evidence>
<evidence type="ECO:0000256" key="5">
    <source>
        <dbReference type="SAM" id="MobiDB-lite"/>
    </source>
</evidence>
<dbReference type="InterPro" id="IPR019931">
    <property type="entry name" value="LPXTG_anchor"/>
</dbReference>
<keyword evidence="4" id="KW-0572">Peptidoglycan-anchor</keyword>
<dbReference type="NCBIfam" id="TIGR01167">
    <property type="entry name" value="LPXTG_anchor"/>
    <property type="match status" value="1"/>
</dbReference>
<keyword evidence="6" id="KW-0812">Transmembrane</keyword>
<comment type="caution">
    <text evidence="9">The sequence shown here is derived from an EMBL/GenBank/DDBJ whole genome shotgun (WGS) entry which is preliminary data.</text>
</comment>
<dbReference type="EMBL" id="JBHTIM010000001">
    <property type="protein sequence ID" value="MFD0779880.1"/>
    <property type="molecule type" value="Genomic_DNA"/>
</dbReference>
<feature type="transmembrane region" description="Helical" evidence="6">
    <location>
        <begin position="245"/>
        <end position="268"/>
    </location>
</feature>
<gene>
    <name evidence="9" type="ORF">ACFQZV_01045</name>
</gene>
<keyword evidence="6" id="KW-0472">Membrane</keyword>
<keyword evidence="3 7" id="KW-0732">Signal</keyword>
<evidence type="ECO:0000256" key="1">
    <source>
        <dbReference type="ARBA" id="ARBA00022512"/>
    </source>
</evidence>
<evidence type="ECO:0000256" key="2">
    <source>
        <dbReference type="ARBA" id="ARBA00022525"/>
    </source>
</evidence>
<dbReference type="Pfam" id="PF00746">
    <property type="entry name" value="Gram_pos_anchor"/>
    <property type="match status" value="1"/>
</dbReference>
<keyword evidence="6" id="KW-1133">Transmembrane helix</keyword>
<dbReference type="PROSITE" id="PS50847">
    <property type="entry name" value="GRAM_POS_ANCHORING"/>
    <property type="match status" value="1"/>
</dbReference>
<dbReference type="PANTHER" id="PTHR10068">
    <property type="entry name" value="BONE MARROW PROTEOGLYCAN"/>
    <property type="match status" value="1"/>
</dbReference>
<organism evidence="9 10">
    <name type="scientific">Microbacterium koreense</name>
    <dbReference type="NCBI Taxonomy" id="323761"/>
    <lineage>
        <taxon>Bacteria</taxon>
        <taxon>Bacillati</taxon>
        <taxon>Actinomycetota</taxon>
        <taxon>Actinomycetes</taxon>
        <taxon>Micrococcales</taxon>
        <taxon>Microbacteriaceae</taxon>
        <taxon>Microbacterium</taxon>
    </lineage>
</organism>
<keyword evidence="1" id="KW-0134">Cell wall</keyword>
<evidence type="ECO:0000256" key="3">
    <source>
        <dbReference type="ARBA" id="ARBA00022729"/>
    </source>
</evidence>
<proteinExistence type="predicted"/>
<keyword evidence="2" id="KW-0964">Secreted</keyword>
<evidence type="ECO:0000313" key="10">
    <source>
        <dbReference type="Proteomes" id="UP001597042"/>
    </source>
</evidence>
<feature type="domain" description="Gram-positive cocci surface proteins LPxTG" evidence="8">
    <location>
        <begin position="237"/>
        <end position="272"/>
    </location>
</feature>
<name>A0ABW2ZMZ4_9MICO</name>
<keyword evidence="10" id="KW-1185">Reference proteome</keyword>
<feature type="chain" id="PRO_5045182236" evidence="7">
    <location>
        <begin position="36"/>
        <end position="272"/>
    </location>
</feature>
<dbReference type="RefSeq" id="WP_378783231.1">
    <property type="nucleotide sequence ID" value="NZ_JBHTIM010000001.1"/>
</dbReference>
<sequence length="272" mass="28045">MSVYTSARGRLAAVGALSLLLGAGGALITSAPALAAGSDAPTPYTVGTSGITLPDGAVFTDGGHVNVRANQGNRGIHFESRNNQPSGAWIGESFLPWEAFGYDTESVCVEWVQIGDYDEHYGEGGQPPVGNGCEPEVPVDPEVPVEPVDPEVPVEPVDPEVPEVPVEPVDPEVPVEPVDPEVPVEPVDPEVPVEPVDPEVPVEPVDPEVPTEPVDPSYPELPAELPLTDGTAAATELPQTGQDTAALIAAAVAGFAVIAGGAGLTVAARRRR</sequence>
<evidence type="ECO:0000256" key="6">
    <source>
        <dbReference type="SAM" id="Phobius"/>
    </source>
</evidence>
<evidence type="ECO:0000313" key="9">
    <source>
        <dbReference type="EMBL" id="MFD0779880.1"/>
    </source>
</evidence>
<dbReference type="PANTHER" id="PTHR10068:SF14">
    <property type="entry name" value="CELL WALL ADHESIN EAP1"/>
    <property type="match status" value="1"/>
</dbReference>
<reference evidence="10" key="1">
    <citation type="journal article" date="2019" name="Int. J. Syst. Evol. Microbiol.">
        <title>The Global Catalogue of Microorganisms (GCM) 10K type strain sequencing project: providing services to taxonomists for standard genome sequencing and annotation.</title>
        <authorList>
            <consortium name="The Broad Institute Genomics Platform"/>
            <consortium name="The Broad Institute Genome Sequencing Center for Infectious Disease"/>
            <person name="Wu L."/>
            <person name="Ma J."/>
        </authorList>
    </citation>
    <scope>NUCLEOTIDE SEQUENCE [LARGE SCALE GENOMIC DNA]</scope>
    <source>
        <strain evidence="10">CCUG 50754</strain>
    </source>
</reference>